<reference evidence="1 2" key="1">
    <citation type="submission" date="2014-01" db="EMBL/GenBank/DDBJ databases">
        <title>Comparative genomics of Fusobacterium necrophorum wild isolates.</title>
        <authorList>
            <person name="Kittichotirat W."/>
            <person name="Bumgarner R.E."/>
            <person name="Lawrence P."/>
        </authorList>
    </citation>
    <scope>NUCLEOTIDE SEQUENCE [LARGE SCALE GENOMIC DNA]</scope>
    <source>
        <strain evidence="1 2">DJ-2</strain>
    </source>
</reference>
<proteinExistence type="predicted"/>
<evidence type="ECO:0000313" key="2">
    <source>
        <dbReference type="Proteomes" id="UP000027058"/>
    </source>
</evidence>
<protein>
    <submittedName>
        <fullName evidence="1">Uncharacterized protein</fullName>
    </submittedName>
</protein>
<sequence length="218" mass="25508">MAKRKNKINVGDIFSMKVSKNEFIYGRVLFDVTKQYIKTPFENNYNYLSFFNKCFLIETFLGVSASFENVDMKRKAVISTFVPDFFFSEYEANIIDNIEVDVKEVSFPETLSSADKRYFSVGELYLPIDLSDDECYKIKIYPSFGSGFQAITATLDYSGRTDLIEEGDRQKAYFKYSDLRNNPKLRREIYDMIGEDPNQSYYELALKHGFDLARLYEH</sequence>
<dbReference type="Proteomes" id="UP000027058">
    <property type="component" value="Unassembled WGS sequence"/>
</dbReference>
<dbReference type="AlphaFoldDB" id="A0AB73C1Q7"/>
<accession>A0AB73C1Q7</accession>
<dbReference type="EMBL" id="JAAH01000118">
    <property type="protein sequence ID" value="KDE70849.1"/>
    <property type="molecule type" value="Genomic_DNA"/>
</dbReference>
<comment type="caution">
    <text evidence="1">The sequence shown here is derived from an EMBL/GenBank/DDBJ whole genome shotgun (WGS) entry which is preliminary data.</text>
</comment>
<name>A0AB73C1Q7_9FUSO</name>
<evidence type="ECO:0000313" key="1">
    <source>
        <dbReference type="EMBL" id="KDE70849.1"/>
    </source>
</evidence>
<gene>
    <name evidence="1" type="ORF">FUSO8_08700</name>
</gene>
<organism evidence="1 2">
    <name type="scientific">Fusobacterium necrophorum DJ-2</name>
    <dbReference type="NCBI Taxonomy" id="1441737"/>
    <lineage>
        <taxon>Bacteria</taxon>
        <taxon>Fusobacteriati</taxon>
        <taxon>Fusobacteriota</taxon>
        <taxon>Fusobacteriia</taxon>
        <taxon>Fusobacteriales</taxon>
        <taxon>Fusobacteriaceae</taxon>
        <taxon>Fusobacterium</taxon>
    </lineage>
</organism>
<dbReference type="RefSeq" id="WP_035903342.1">
    <property type="nucleotide sequence ID" value="NZ_JAAH01000118.1"/>
</dbReference>